<evidence type="ECO:0000313" key="2">
    <source>
        <dbReference type="EMBL" id="CAG9856505.1"/>
    </source>
</evidence>
<evidence type="ECO:0000313" key="3">
    <source>
        <dbReference type="Proteomes" id="UP001153712"/>
    </source>
</evidence>
<dbReference type="OrthoDB" id="10260307at2759"/>
<keyword evidence="3" id="KW-1185">Reference proteome</keyword>
<dbReference type="InterPro" id="IPR011992">
    <property type="entry name" value="EF-hand-dom_pair"/>
</dbReference>
<name>A0A9N9TJN5_PHYSR</name>
<dbReference type="Gene3D" id="1.10.238.10">
    <property type="entry name" value="EF-hand"/>
    <property type="match status" value="2"/>
</dbReference>
<feature type="domain" description="EF-hand" evidence="1">
    <location>
        <begin position="104"/>
        <end position="139"/>
    </location>
</feature>
<dbReference type="GO" id="GO:0005509">
    <property type="term" value="F:calcium ion binding"/>
    <property type="evidence" value="ECO:0007669"/>
    <property type="project" value="InterPro"/>
</dbReference>
<sequence>MSEAPGVAASSGPDEEDQREVILNNDLERRIAEAFDIFDVGNNKMCEARDVPTIMRGLGMCPTEAGVQEVIVAVEHPRIPGSVHLRHFLPVIVQAITEHRFEPAGPEELLEAFKALDVLGKGYLTKEDAVMFMTQDGEPFSQEEIDEMLELAVDPLSQTVPYEYYINQLLVEES</sequence>
<dbReference type="AlphaFoldDB" id="A0A9N9TJN5"/>
<evidence type="ECO:0000259" key="1">
    <source>
        <dbReference type="PROSITE" id="PS50222"/>
    </source>
</evidence>
<protein>
    <recommendedName>
        <fullName evidence="1">EF-hand domain-containing protein</fullName>
    </recommendedName>
</protein>
<organism evidence="2 3">
    <name type="scientific">Phyllotreta striolata</name>
    <name type="common">Striped flea beetle</name>
    <name type="synonym">Crioceris striolata</name>
    <dbReference type="NCBI Taxonomy" id="444603"/>
    <lineage>
        <taxon>Eukaryota</taxon>
        <taxon>Metazoa</taxon>
        <taxon>Ecdysozoa</taxon>
        <taxon>Arthropoda</taxon>
        <taxon>Hexapoda</taxon>
        <taxon>Insecta</taxon>
        <taxon>Pterygota</taxon>
        <taxon>Neoptera</taxon>
        <taxon>Endopterygota</taxon>
        <taxon>Coleoptera</taxon>
        <taxon>Polyphaga</taxon>
        <taxon>Cucujiformia</taxon>
        <taxon>Chrysomeloidea</taxon>
        <taxon>Chrysomelidae</taxon>
        <taxon>Galerucinae</taxon>
        <taxon>Alticini</taxon>
        <taxon>Phyllotreta</taxon>
    </lineage>
</organism>
<dbReference type="PROSITE" id="PS50222">
    <property type="entry name" value="EF_HAND_2"/>
    <property type="match status" value="1"/>
</dbReference>
<gene>
    <name evidence="2" type="ORF">PHYEVI_LOCUS2926</name>
</gene>
<accession>A0A9N9TJN5</accession>
<dbReference type="FunFam" id="1.10.238.10:FF:000001">
    <property type="entry name" value="Calmodulin 1"/>
    <property type="match status" value="1"/>
</dbReference>
<dbReference type="PANTHER" id="PTHR46763:SF1">
    <property type="entry name" value="DYNEIN REGULATORY COMPLEX PROTEIN 8"/>
    <property type="match status" value="1"/>
</dbReference>
<proteinExistence type="predicted"/>
<dbReference type="Proteomes" id="UP001153712">
    <property type="component" value="Chromosome 12"/>
</dbReference>
<reference evidence="2" key="1">
    <citation type="submission" date="2022-01" db="EMBL/GenBank/DDBJ databases">
        <authorList>
            <person name="King R."/>
        </authorList>
    </citation>
    <scope>NUCLEOTIDE SEQUENCE</scope>
</reference>
<dbReference type="InterPro" id="IPR002048">
    <property type="entry name" value="EF_hand_dom"/>
</dbReference>
<dbReference type="PANTHER" id="PTHR46763">
    <property type="entry name" value="DYNEIN REGULATORY COMPLEX PROTEIN 8"/>
    <property type="match status" value="1"/>
</dbReference>
<dbReference type="EMBL" id="OU900105">
    <property type="protein sequence ID" value="CAG9856505.1"/>
    <property type="molecule type" value="Genomic_DNA"/>
</dbReference>
<dbReference type="SUPFAM" id="SSF47473">
    <property type="entry name" value="EF-hand"/>
    <property type="match status" value="1"/>
</dbReference>